<name>A0A8R1UCP6_PRIPA</name>
<evidence type="ECO:0000313" key="3">
    <source>
        <dbReference type="Proteomes" id="UP000005239"/>
    </source>
</evidence>
<gene>
    <name evidence="2" type="primary">WBGene00105614</name>
</gene>
<dbReference type="Proteomes" id="UP000005239">
    <property type="component" value="Unassembled WGS sequence"/>
</dbReference>
<dbReference type="AlphaFoldDB" id="A0A8R1UCP6"/>
<evidence type="ECO:0000313" key="2">
    <source>
        <dbReference type="EnsemblMetazoa" id="PPA16060.1"/>
    </source>
</evidence>
<organism evidence="2 3">
    <name type="scientific">Pristionchus pacificus</name>
    <name type="common">Parasitic nematode worm</name>
    <dbReference type="NCBI Taxonomy" id="54126"/>
    <lineage>
        <taxon>Eukaryota</taxon>
        <taxon>Metazoa</taxon>
        <taxon>Ecdysozoa</taxon>
        <taxon>Nematoda</taxon>
        <taxon>Chromadorea</taxon>
        <taxon>Rhabditida</taxon>
        <taxon>Rhabditina</taxon>
        <taxon>Diplogasteromorpha</taxon>
        <taxon>Diplogasteroidea</taxon>
        <taxon>Neodiplogasteridae</taxon>
        <taxon>Pristionchus</taxon>
    </lineage>
</organism>
<keyword evidence="1" id="KW-0732">Signal</keyword>
<feature type="signal peptide" evidence="1">
    <location>
        <begin position="1"/>
        <end position="20"/>
    </location>
</feature>
<sequence>MRSLLSFIVVFLLTLAIVHSFDYNYYGSRAFGEMDKRNPGMAMRNVGPQENLAGFLNQFKPSFGKRSRPYSFYPDM</sequence>
<proteinExistence type="predicted"/>
<keyword evidence="3" id="KW-1185">Reference proteome</keyword>
<reference evidence="2" key="2">
    <citation type="submission" date="2022-06" db="UniProtKB">
        <authorList>
            <consortium name="EnsemblMetazoa"/>
        </authorList>
    </citation>
    <scope>IDENTIFICATION</scope>
    <source>
        <strain evidence="2">PS312</strain>
    </source>
</reference>
<feature type="chain" id="PRO_5035731594" evidence="1">
    <location>
        <begin position="21"/>
        <end position="76"/>
    </location>
</feature>
<accession>A0A8R1UCP6</accession>
<protein>
    <submittedName>
        <fullName evidence="2">Uncharacterized protein</fullName>
    </submittedName>
</protein>
<evidence type="ECO:0000256" key="1">
    <source>
        <dbReference type="SAM" id="SignalP"/>
    </source>
</evidence>
<reference evidence="3" key="1">
    <citation type="journal article" date="2008" name="Nat. Genet.">
        <title>The Pristionchus pacificus genome provides a unique perspective on nematode lifestyle and parasitism.</title>
        <authorList>
            <person name="Dieterich C."/>
            <person name="Clifton S.W."/>
            <person name="Schuster L.N."/>
            <person name="Chinwalla A."/>
            <person name="Delehaunty K."/>
            <person name="Dinkelacker I."/>
            <person name="Fulton L."/>
            <person name="Fulton R."/>
            <person name="Godfrey J."/>
            <person name="Minx P."/>
            <person name="Mitreva M."/>
            <person name="Roeseler W."/>
            <person name="Tian H."/>
            <person name="Witte H."/>
            <person name="Yang S.P."/>
            <person name="Wilson R.K."/>
            <person name="Sommer R.J."/>
        </authorList>
    </citation>
    <scope>NUCLEOTIDE SEQUENCE [LARGE SCALE GENOMIC DNA]</scope>
    <source>
        <strain evidence="3">PS312</strain>
    </source>
</reference>
<dbReference type="EnsemblMetazoa" id="PPA16060.1">
    <property type="protein sequence ID" value="PPA16060.1"/>
    <property type="gene ID" value="WBGene00105614"/>
</dbReference>